<name>A0A4Q2KAY3_9FIRM</name>
<gene>
    <name evidence="1" type="ORF">ESZ91_01770</name>
</gene>
<evidence type="ECO:0000313" key="2">
    <source>
        <dbReference type="Proteomes" id="UP000291269"/>
    </source>
</evidence>
<dbReference type="Proteomes" id="UP000291269">
    <property type="component" value="Unassembled WGS sequence"/>
</dbReference>
<proteinExistence type="predicted"/>
<accession>A0A4Q2KAY3</accession>
<sequence>MLIKNGEILEREEEKLFAWNADIPNSGWSMVIAAELYRTDKKFEIHFLMENRNEYERYTVWYLTFRGTDIQEIITPNNEFRFK</sequence>
<dbReference type="RefSeq" id="WP_129223520.1">
    <property type="nucleotide sequence ID" value="NZ_SDOZ01000002.1"/>
</dbReference>
<dbReference type="EMBL" id="SDOZ01000002">
    <property type="protein sequence ID" value="RXZ61137.1"/>
    <property type="molecule type" value="Genomic_DNA"/>
</dbReference>
<organism evidence="1 2">
    <name type="scientific">Candidatus Borkfalkia ceftriaxoniphila</name>
    <dbReference type="NCBI Taxonomy" id="2508949"/>
    <lineage>
        <taxon>Bacteria</taxon>
        <taxon>Bacillati</taxon>
        <taxon>Bacillota</taxon>
        <taxon>Clostridia</taxon>
        <taxon>Christensenellales</taxon>
        <taxon>Christensenellaceae</taxon>
        <taxon>Candidatus Borkfalkia</taxon>
    </lineage>
</organism>
<protein>
    <submittedName>
        <fullName evidence="1">Uncharacterized protein</fullName>
    </submittedName>
</protein>
<keyword evidence="2" id="KW-1185">Reference proteome</keyword>
<reference evidence="1 2" key="1">
    <citation type="journal article" date="2019" name="Gut">
        <title>Antibiotics-induced monodominance of a novel gut bacterial order.</title>
        <authorList>
            <person name="Hildebrand F."/>
            <person name="Moitinho-Silva L."/>
            <person name="Blasche S."/>
            <person name="Jahn M.T."/>
            <person name="Gossmann T.I."/>
            <person name="Heuerta-Cepas J."/>
            <person name="Hercog R."/>
            <person name="Luetge M."/>
            <person name="Bahram M."/>
            <person name="Pryszlak A."/>
            <person name="Alves R.J."/>
            <person name="Waszak S.M."/>
            <person name="Zhu A."/>
            <person name="Ye L."/>
            <person name="Costea P.I."/>
            <person name="Aalvink S."/>
            <person name="Belzer C."/>
            <person name="Forslund S.K."/>
            <person name="Sunagawa S."/>
            <person name="Hentschel U."/>
            <person name="Merten C."/>
            <person name="Patil K.R."/>
            <person name="Benes V."/>
            <person name="Bork P."/>
        </authorList>
    </citation>
    <scope>NUCLEOTIDE SEQUENCE [LARGE SCALE GENOMIC DNA]</scope>
    <source>
        <strain evidence="1 2">HDS1380</strain>
    </source>
</reference>
<evidence type="ECO:0000313" key="1">
    <source>
        <dbReference type="EMBL" id="RXZ61137.1"/>
    </source>
</evidence>
<comment type="caution">
    <text evidence="1">The sequence shown here is derived from an EMBL/GenBank/DDBJ whole genome shotgun (WGS) entry which is preliminary data.</text>
</comment>
<dbReference type="OrthoDB" id="2563891at2"/>
<dbReference type="AlphaFoldDB" id="A0A4Q2KAY3"/>